<keyword evidence="3" id="KW-1185">Reference proteome</keyword>
<comment type="caution">
    <text evidence="2">The sequence shown here is derived from an EMBL/GenBank/DDBJ whole genome shotgun (WGS) entry which is preliminary data.</text>
</comment>
<dbReference type="OrthoDB" id="5428486at2759"/>
<accession>A0A5J5EQB6</accession>
<protein>
    <recommendedName>
        <fullName evidence="4">Apple domain-containing protein</fullName>
    </recommendedName>
</protein>
<proteinExistence type="predicted"/>
<name>A0A5J5EQB6_9PEZI</name>
<sequence length="352" mass="36640">MVSTKSALAAGLFLLLSSVPAVTPADMDSNTGPIIKAIYNDKTGETDFWRAPAAAEKRGYDYYSYDLVDLLRSKKQWDFCKAYINLHPVVTRIVTTTACGIRNPKCLPTTVTKVVGVTQDVTNTITAQTPTVTSNSVATATNTVTDTVTVTSTVARPTVTKRSYIRPPSFLRGYPDSKISAACSTLVQNVIRTTTVTRTRTIPGKVNTATQTLTKTVATNTIPTTVTPDAVTVTNVISTTTVVVTDSVTSTTTVCPSATGGITGIAVSPPGSLVFPNAPRAADCCAACFNTPGCVGWWSVAGSICAFGVGSPPNAPPVSPQCPSGLGNVSFFTGGDPNNDLGGPGECLNQVQ</sequence>
<evidence type="ECO:0000256" key="1">
    <source>
        <dbReference type="SAM" id="SignalP"/>
    </source>
</evidence>
<keyword evidence="1" id="KW-0732">Signal</keyword>
<organism evidence="2 3">
    <name type="scientific">Sphaerosporella brunnea</name>
    <dbReference type="NCBI Taxonomy" id="1250544"/>
    <lineage>
        <taxon>Eukaryota</taxon>
        <taxon>Fungi</taxon>
        <taxon>Dikarya</taxon>
        <taxon>Ascomycota</taxon>
        <taxon>Pezizomycotina</taxon>
        <taxon>Pezizomycetes</taxon>
        <taxon>Pezizales</taxon>
        <taxon>Pyronemataceae</taxon>
        <taxon>Sphaerosporella</taxon>
    </lineage>
</organism>
<feature type="signal peptide" evidence="1">
    <location>
        <begin position="1"/>
        <end position="24"/>
    </location>
</feature>
<dbReference type="AlphaFoldDB" id="A0A5J5EQB6"/>
<dbReference type="EMBL" id="VXIS01000169">
    <property type="protein sequence ID" value="KAA8899258.1"/>
    <property type="molecule type" value="Genomic_DNA"/>
</dbReference>
<gene>
    <name evidence="2" type="ORF">FN846DRAFT_178229</name>
</gene>
<evidence type="ECO:0000313" key="3">
    <source>
        <dbReference type="Proteomes" id="UP000326924"/>
    </source>
</evidence>
<feature type="chain" id="PRO_5023842974" description="Apple domain-containing protein" evidence="1">
    <location>
        <begin position="25"/>
        <end position="352"/>
    </location>
</feature>
<evidence type="ECO:0008006" key="4">
    <source>
        <dbReference type="Google" id="ProtNLM"/>
    </source>
</evidence>
<dbReference type="InParanoid" id="A0A5J5EQB6"/>
<reference evidence="2 3" key="1">
    <citation type="submission" date="2019-09" db="EMBL/GenBank/DDBJ databases">
        <title>Draft genome of the ectomycorrhizal ascomycete Sphaerosporella brunnea.</title>
        <authorList>
            <consortium name="DOE Joint Genome Institute"/>
            <person name="Benucci G.M."/>
            <person name="Marozzi G."/>
            <person name="Antonielli L."/>
            <person name="Sanchez S."/>
            <person name="Marco P."/>
            <person name="Wang X."/>
            <person name="Falini L.B."/>
            <person name="Barry K."/>
            <person name="Haridas S."/>
            <person name="Lipzen A."/>
            <person name="Labutti K."/>
            <person name="Grigoriev I.V."/>
            <person name="Murat C."/>
            <person name="Martin F."/>
            <person name="Albertini E."/>
            <person name="Donnini D."/>
            <person name="Bonito G."/>
        </authorList>
    </citation>
    <scope>NUCLEOTIDE SEQUENCE [LARGE SCALE GENOMIC DNA]</scope>
    <source>
        <strain evidence="2 3">Sb_GMNB300</strain>
    </source>
</reference>
<evidence type="ECO:0000313" key="2">
    <source>
        <dbReference type="EMBL" id="KAA8899258.1"/>
    </source>
</evidence>
<dbReference type="Proteomes" id="UP000326924">
    <property type="component" value="Unassembled WGS sequence"/>
</dbReference>